<sequence length="180" mass="20734">MEIYIGSLGFDVWASIENGYTPHDTNAPTIVDKKNFENNRKALNAIQGGLTNSELAKVMDCKTTKEVWDRLINIYEGDKKIKTVKLQTFRGQFENLKMYEDETIDQYMNRVNEVVNSIRGLGEDLKCHIVCQKILWSLTPKFESKVSALEETKDLEHVTIDEIHGALTAFEMRIDPRNLY</sequence>
<reference evidence="1" key="1">
    <citation type="journal article" date="2023" name="Plant J.">
        <title>The genome of the king protea, Protea cynaroides.</title>
        <authorList>
            <person name="Chang J."/>
            <person name="Duong T.A."/>
            <person name="Schoeman C."/>
            <person name="Ma X."/>
            <person name="Roodt D."/>
            <person name="Barker N."/>
            <person name="Li Z."/>
            <person name="Van de Peer Y."/>
            <person name="Mizrachi E."/>
        </authorList>
    </citation>
    <scope>NUCLEOTIDE SEQUENCE</scope>
    <source>
        <tissue evidence="1">Young leaves</tissue>
    </source>
</reference>
<dbReference type="OrthoDB" id="1931687at2759"/>
<dbReference type="PANTHER" id="PTHR35317:SF31">
    <property type="entry name" value="DUF4219 DOMAIN-CONTAINING PROTEIN"/>
    <property type="match status" value="1"/>
</dbReference>
<evidence type="ECO:0008006" key="3">
    <source>
        <dbReference type="Google" id="ProtNLM"/>
    </source>
</evidence>
<evidence type="ECO:0000313" key="2">
    <source>
        <dbReference type="Proteomes" id="UP001141806"/>
    </source>
</evidence>
<organism evidence="1 2">
    <name type="scientific">Protea cynaroides</name>
    <dbReference type="NCBI Taxonomy" id="273540"/>
    <lineage>
        <taxon>Eukaryota</taxon>
        <taxon>Viridiplantae</taxon>
        <taxon>Streptophyta</taxon>
        <taxon>Embryophyta</taxon>
        <taxon>Tracheophyta</taxon>
        <taxon>Spermatophyta</taxon>
        <taxon>Magnoliopsida</taxon>
        <taxon>Proteales</taxon>
        <taxon>Proteaceae</taxon>
        <taxon>Protea</taxon>
    </lineage>
</organism>
<name>A0A9Q0KSA0_9MAGN</name>
<dbReference type="PANTHER" id="PTHR35317">
    <property type="entry name" value="OS04G0629600 PROTEIN"/>
    <property type="match status" value="1"/>
</dbReference>
<comment type="caution">
    <text evidence="1">The sequence shown here is derived from an EMBL/GenBank/DDBJ whole genome shotgun (WGS) entry which is preliminary data.</text>
</comment>
<proteinExistence type="predicted"/>
<keyword evidence="2" id="KW-1185">Reference proteome</keyword>
<dbReference type="Pfam" id="PF14223">
    <property type="entry name" value="Retrotran_gag_2"/>
    <property type="match status" value="1"/>
</dbReference>
<dbReference type="AlphaFoldDB" id="A0A9Q0KSA0"/>
<accession>A0A9Q0KSA0</accession>
<protein>
    <recommendedName>
        <fullName evidence="3">UBN2 domain-containing protein</fullName>
    </recommendedName>
</protein>
<dbReference type="Proteomes" id="UP001141806">
    <property type="component" value="Unassembled WGS sequence"/>
</dbReference>
<dbReference type="EMBL" id="JAMYWD010000003">
    <property type="protein sequence ID" value="KAJ4975863.1"/>
    <property type="molecule type" value="Genomic_DNA"/>
</dbReference>
<evidence type="ECO:0000313" key="1">
    <source>
        <dbReference type="EMBL" id="KAJ4975863.1"/>
    </source>
</evidence>
<gene>
    <name evidence="1" type="ORF">NE237_000969</name>
</gene>